<evidence type="ECO:0000259" key="5">
    <source>
        <dbReference type="Pfam" id="PF04826"/>
    </source>
</evidence>
<evidence type="ECO:0000256" key="1">
    <source>
        <dbReference type="ARBA" id="ARBA00004123"/>
    </source>
</evidence>
<dbReference type="InterPro" id="IPR003958">
    <property type="entry name" value="CBFA_NFYB_domain"/>
</dbReference>
<comment type="subcellular location">
    <subcellularLocation>
        <location evidence="1">Nucleus</location>
    </subcellularLocation>
</comment>
<dbReference type="InterPro" id="IPR016024">
    <property type="entry name" value="ARM-type_fold"/>
</dbReference>
<accession>A0A4Y7M0Q1</accession>
<evidence type="ECO:0000313" key="6">
    <source>
        <dbReference type="EMBL" id="SVE73279.1"/>
    </source>
</evidence>
<dbReference type="GO" id="GO:0046982">
    <property type="term" value="F:protein heterodimerization activity"/>
    <property type="evidence" value="ECO:0007669"/>
    <property type="project" value="InterPro"/>
</dbReference>
<evidence type="ECO:0000259" key="4">
    <source>
        <dbReference type="Pfam" id="PF00808"/>
    </source>
</evidence>
<dbReference type="GO" id="GO:0017054">
    <property type="term" value="C:negative cofactor 2 complex"/>
    <property type="evidence" value="ECO:0007669"/>
    <property type="project" value="TreeGrafter"/>
</dbReference>
<feature type="domain" description="Armadillo repeat-containing" evidence="5">
    <location>
        <begin position="309"/>
        <end position="439"/>
    </location>
</feature>
<evidence type="ECO:0000256" key="2">
    <source>
        <dbReference type="ARBA" id="ARBA00023242"/>
    </source>
</evidence>
<dbReference type="SUPFAM" id="SSF48371">
    <property type="entry name" value="ARM repeat"/>
    <property type="match status" value="1"/>
</dbReference>
<dbReference type="InterPro" id="IPR011989">
    <property type="entry name" value="ARM-like"/>
</dbReference>
<proteinExistence type="evidence at transcript level"/>
<dbReference type="GO" id="GO:0001046">
    <property type="term" value="F:core promoter sequence-specific DNA binding"/>
    <property type="evidence" value="ECO:0007669"/>
    <property type="project" value="TreeGrafter"/>
</dbReference>
<reference evidence="6" key="1">
    <citation type="submission" date="2018-08" db="EMBL/GenBank/DDBJ databases">
        <authorList>
            <person name="Cornetti L."/>
        </authorList>
    </citation>
    <scope>NUCLEOTIDE SEQUENCE</scope>
    <source>
        <strain evidence="6">OM-SAIQ-clone2</strain>
    </source>
</reference>
<dbReference type="PANTHER" id="PTHR10252:SF5">
    <property type="entry name" value="DR1-ASSOCIATED COREPRESSOR"/>
    <property type="match status" value="1"/>
</dbReference>
<evidence type="ECO:0000256" key="3">
    <source>
        <dbReference type="SAM" id="MobiDB-lite"/>
    </source>
</evidence>
<protein>
    <submittedName>
        <fullName evidence="6">EOG090X0H1B</fullName>
    </submittedName>
</protein>
<dbReference type="InterPro" id="IPR009072">
    <property type="entry name" value="Histone-fold"/>
</dbReference>
<feature type="compositionally biased region" description="Low complexity" evidence="3">
    <location>
        <begin position="89"/>
        <end position="103"/>
    </location>
</feature>
<sequence>MQTDEEVGKVAAPVPCFVSLTAFNLPRALELFVESLLTKAVQITSARNAKTLSPAHLKQCILAESRFDFLKDLVLTIPDVQADGEDSGVTSVPSTPTTQPHQPLMFRSISEAGSSSSASRRHGLKESPTVKRLIRVTQKMTTMMTITALTPIPYLEDLRRLRTVEISLQPLPIKRLFSLMPSSLTSIKKLAAITRLFKSKLIYLLKLLQVTPWGSPRLLSPVDVRHIVHEYAEGDHHYSPSSSPSRYRWSRAGSLKATGNRVELDFSSDTKLKECEQLWLVEKENIMQHLPELLSDSQREISFQEAQYLAAMLTSDETQLILGALTVIANLAVFSANQDTLREAGLIAVLPKLILHSNRQIKQKTFAVVTNMAINEKNNGDMRTVTISLAYMVQATPLSDSSLVASALTALINIAVLPTWHKEIKTLLHKAYSLLDEGQWSRDGAPSKLIYMLDVSIPDEVVLRVLTLLANIASVTKRTKIDPLDLPAENKAAAPDTMYAAVFGLSMVERFKKKALILSERNSNPDVCMQARKLWEALSE</sequence>
<keyword evidence="2" id="KW-0539">Nucleus</keyword>
<dbReference type="GO" id="GO:0016251">
    <property type="term" value="F:RNA polymerase II general transcription initiation factor activity"/>
    <property type="evidence" value="ECO:0007669"/>
    <property type="project" value="TreeGrafter"/>
</dbReference>
<dbReference type="InterPro" id="IPR006911">
    <property type="entry name" value="ARM-rpt_dom"/>
</dbReference>
<dbReference type="EMBL" id="LR003660">
    <property type="protein sequence ID" value="SVE73279.1"/>
    <property type="molecule type" value="mRNA"/>
</dbReference>
<organism evidence="6">
    <name type="scientific">Ceriodaphnia reticulata</name>
    <dbReference type="NCBI Taxonomy" id="302197"/>
    <lineage>
        <taxon>Eukaryota</taxon>
        <taxon>Metazoa</taxon>
        <taxon>Ecdysozoa</taxon>
        <taxon>Arthropoda</taxon>
        <taxon>Crustacea</taxon>
        <taxon>Branchiopoda</taxon>
        <taxon>Diplostraca</taxon>
        <taxon>Cladocera</taxon>
        <taxon>Anomopoda</taxon>
        <taxon>Daphniidae</taxon>
        <taxon>Ceriodaphnia</taxon>
    </lineage>
</organism>
<dbReference type="Gene3D" id="1.25.10.10">
    <property type="entry name" value="Leucine-rich Repeat Variant"/>
    <property type="match status" value="1"/>
</dbReference>
<dbReference type="SUPFAM" id="SSF47113">
    <property type="entry name" value="Histone-fold"/>
    <property type="match status" value="1"/>
</dbReference>
<gene>
    <name evidence="6" type="primary">EOG090X0H1B</name>
</gene>
<name>A0A4Y7M0Q1_9CRUS</name>
<dbReference type="InterPro" id="IPR050568">
    <property type="entry name" value="Transcr_DNA_Rep_Reg"/>
</dbReference>
<dbReference type="AlphaFoldDB" id="A0A4Y7M0Q1"/>
<dbReference type="PANTHER" id="PTHR10252">
    <property type="entry name" value="HISTONE-LIKE TRANSCRIPTION FACTOR CCAAT-RELATED"/>
    <property type="match status" value="1"/>
</dbReference>
<dbReference type="Gene3D" id="1.10.20.10">
    <property type="entry name" value="Histone, subunit A"/>
    <property type="match status" value="1"/>
</dbReference>
<dbReference type="CDD" id="cd22906">
    <property type="entry name" value="HFD_DRAP1"/>
    <property type="match status" value="1"/>
</dbReference>
<dbReference type="Pfam" id="PF00808">
    <property type="entry name" value="CBFD_NFYB_HMF"/>
    <property type="match status" value="1"/>
</dbReference>
<feature type="region of interest" description="Disordered" evidence="3">
    <location>
        <begin position="84"/>
        <end position="103"/>
    </location>
</feature>
<dbReference type="Pfam" id="PF04826">
    <property type="entry name" value="Arm_2"/>
    <property type="match status" value="1"/>
</dbReference>
<feature type="domain" description="Transcription factor CBF/NF-Y/archaeal histone" evidence="4">
    <location>
        <begin position="1"/>
        <end position="61"/>
    </location>
</feature>